<comment type="subcellular location">
    <subcellularLocation>
        <location evidence="1">Membrane</location>
        <topology evidence="1">Multi-pass membrane protein</topology>
    </subcellularLocation>
</comment>
<dbReference type="Proteomes" id="UP001271648">
    <property type="component" value="Unassembled WGS sequence"/>
</dbReference>
<evidence type="ECO:0000313" key="9">
    <source>
        <dbReference type="EMBL" id="MDW0117733.1"/>
    </source>
</evidence>
<evidence type="ECO:0000256" key="7">
    <source>
        <dbReference type="ARBA" id="ARBA00023136"/>
    </source>
</evidence>
<evidence type="ECO:0000256" key="5">
    <source>
        <dbReference type="ARBA" id="ARBA00022692"/>
    </source>
</evidence>
<keyword evidence="6 8" id="KW-1133">Transmembrane helix</keyword>
<feature type="transmembrane region" description="Helical" evidence="8">
    <location>
        <begin position="333"/>
        <end position="354"/>
    </location>
</feature>
<dbReference type="AlphaFoldDB" id="A0AAW9ADN6"/>
<dbReference type="RefSeq" id="WP_283733885.1">
    <property type="nucleotide sequence ID" value="NZ_CP125968.1"/>
</dbReference>
<feature type="transmembrane region" description="Helical" evidence="8">
    <location>
        <begin position="219"/>
        <end position="239"/>
    </location>
</feature>
<feature type="transmembrane region" description="Helical" evidence="8">
    <location>
        <begin position="306"/>
        <end position="327"/>
    </location>
</feature>
<comment type="caution">
    <text evidence="9">The sequence shown here is derived from an EMBL/GenBank/DDBJ whole genome shotgun (WGS) entry which is preliminary data.</text>
</comment>
<comment type="similarity">
    <text evidence="2">Belongs to the amino acid-polyamine-organocation (APC) superfamily. Spore germination protein (SGP) (TC 2.A.3.9) family.</text>
</comment>
<feature type="transmembrane region" description="Helical" evidence="8">
    <location>
        <begin position="83"/>
        <end position="101"/>
    </location>
</feature>
<dbReference type="EMBL" id="JAUBDJ010000007">
    <property type="protein sequence ID" value="MDW0117733.1"/>
    <property type="molecule type" value="Genomic_DNA"/>
</dbReference>
<dbReference type="GO" id="GO:0016020">
    <property type="term" value="C:membrane"/>
    <property type="evidence" value="ECO:0007669"/>
    <property type="project" value="UniProtKB-SubCell"/>
</dbReference>
<evidence type="ECO:0000256" key="4">
    <source>
        <dbReference type="ARBA" id="ARBA00022544"/>
    </source>
</evidence>
<dbReference type="PANTHER" id="PTHR34975:SF2">
    <property type="entry name" value="SPORE GERMINATION PROTEIN A2"/>
    <property type="match status" value="1"/>
</dbReference>
<dbReference type="InterPro" id="IPR004761">
    <property type="entry name" value="Spore_GerAB"/>
</dbReference>
<protein>
    <submittedName>
        <fullName evidence="9">GerAB/ArcD/ProY family transporter</fullName>
    </submittedName>
</protein>
<evidence type="ECO:0000313" key="10">
    <source>
        <dbReference type="Proteomes" id="UP001271648"/>
    </source>
</evidence>
<feature type="transmembrane region" description="Helical" evidence="8">
    <location>
        <begin position="270"/>
        <end position="294"/>
    </location>
</feature>
<feature type="transmembrane region" description="Helical" evidence="8">
    <location>
        <begin position="42"/>
        <end position="63"/>
    </location>
</feature>
<sequence>MIKVNDGKIRKRELAGILIFLFAIQAMDTTPDLLFKLGKNAAWMIPILSSFVTLIPFFVLLGIVKKRNMGLTELIFTLMGKRMGTFVILLFFIIIFSSTVINSRSYTDVFNTMFYPKTPIPYLYVMLIGACFYIAKRGLENIARTAWIFTPIVLILMFSLVGFVYDDIALVRIYPIAGPGLTTILKESVVYSSIYGEIILLFALYPFIQKHKDMRVGTLFGWIISVMSVVVFMIIYTAVFDYPASQDIAYPFQQLSRMARIGTISHLESIYLAIATIASAIHFSIYLYLSAFFLSKVLHLNKFEPLLLPLAGLTVLLGMISPNIFIGNALREYLVRSSSFFLFFFPFILWLLHLRKGRLTNEKA</sequence>
<dbReference type="GO" id="GO:0009847">
    <property type="term" value="P:spore germination"/>
    <property type="evidence" value="ECO:0007669"/>
    <property type="project" value="InterPro"/>
</dbReference>
<gene>
    <name evidence="9" type="ORF">QTL97_12355</name>
</gene>
<keyword evidence="3" id="KW-0813">Transport</keyword>
<feature type="transmembrane region" description="Helical" evidence="8">
    <location>
        <begin position="146"/>
        <end position="165"/>
    </location>
</feature>
<keyword evidence="4" id="KW-0309">Germination</keyword>
<keyword evidence="5 8" id="KW-0812">Transmembrane</keyword>
<reference evidence="9 10" key="1">
    <citation type="submission" date="2023-06" db="EMBL/GenBank/DDBJ databases">
        <title>Sporosarcina sp. nov., isolated from Korean traditional fermented seafood 'Jeotgal'.</title>
        <authorList>
            <person name="Yang A.I."/>
            <person name="Shin N.-R."/>
        </authorList>
    </citation>
    <scope>NUCLEOTIDE SEQUENCE [LARGE SCALE GENOMIC DNA]</scope>
    <source>
        <strain evidence="9 10">KCTC43456</strain>
    </source>
</reference>
<evidence type="ECO:0000256" key="1">
    <source>
        <dbReference type="ARBA" id="ARBA00004141"/>
    </source>
</evidence>
<feature type="transmembrane region" description="Helical" evidence="8">
    <location>
        <begin position="121"/>
        <end position="139"/>
    </location>
</feature>
<organism evidence="9 10">
    <name type="scientific">Sporosarcina thermotolerans</name>
    <dbReference type="NCBI Taxonomy" id="633404"/>
    <lineage>
        <taxon>Bacteria</taxon>
        <taxon>Bacillati</taxon>
        <taxon>Bacillota</taxon>
        <taxon>Bacilli</taxon>
        <taxon>Bacillales</taxon>
        <taxon>Caryophanaceae</taxon>
        <taxon>Sporosarcina</taxon>
    </lineage>
</organism>
<evidence type="ECO:0000256" key="8">
    <source>
        <dbReference type="SAM" id="Phobius"/>
    </source>
</evidence>
<dbReference type="Pfam" id="PF03845">
    <property type="entry name" value="Spore_permease"/>
    <property type="match status" value="1"/>
</dbReference>
<evidence type="ECO:0000256" key="3">
    <source>
        <dbReference type="ARBA" id="ARBA00022448"/>
    </source>
</evidence>
<name>A0AAW9ADN6_9BACL</name>
<proteinExistence type="inferred from homology"/>
<keyword evidence="7 8" id="KW-0472">Membrane</keyword>
<keyword evidence="10" id="KW-1185">Reference proteome</keyword>
<evidence type="ECO:0000256" key="6">
    <source>
        <dbReference type="ARBA" id="ARBA00022989"/>
    </source>
</evidence>
<accession>A0AAW9ADN6</accession>
<dbReference type="PANTHER" id="PTHR34975">
    <property type="entry name" value="SPORE GERMINATION PROTEIN A2"/>
    <property type="match status" value="1"/>
</dbReference>
<feature type="transmembrane region" description="Helical" evidence="8">
    <location>
        <begin position="189"/>
        <end position="207"/>
    </location>
</feature>
<evidence type="ECO:0000256" key="2">
    <source>
        <dbReference type="ARBA" id="ARBA00007998"/>
    </source>
</evidence>